<dbReference type="PANTHER" id="PTHR32432:SF3">
    <property type="entry name" value="ETHANOLAMINE UTILIZATION PROTEIN EUTJ"/>
    <property type="match status" value="1"/>
</dbReference>
<dbReference type="InterPro" id="IPR003494">
    <property type="entry name" value="SHS2_FtsA"/>
</dbReference>
<reference evidence="2 3" key="1">
    <citation type="journal article" date="2016" name="Nat. Commun.">
        <title>Thousands of microbial genomes shed light on interconnected biogeochemical processes in an aquifer system.</title>
        <authorList>
            <person name="Anantharaman K."/>
            <person name="Brown C.T."/>
            <person name="Hug L.A."/>
            <person name="Sharon I."/>
            <person name="Castelle C.J."/>
            <person name="Probst A.J."/>
            <person name="Thomas B.C."/>
            <person name="Singh A."/>
            <person name="Wilkins M.J."/>
            <person name="Karaoz U."/>
            <person name="Brodie E.L."/>
            <person name="Williams K.H."/>
            <person name="Hubbard S.S."/>
            <person name="Banfield J.F."/>
        </authorList>
    </citation>
    <scope>NUCLEOTIDE SEQUENCE [LARGE SCALE GENOMIC DNA]</scope>
</reference>
<organism evidence="2 3">
    <name type="scientific">Candidatus Curtissbacteria bacterium RIFOXYA1_FULL_41_14</name>
    <dbReference type="NCBI Taxonomy" id="1797737"/>
    <lineage>
        <taxon>Bacteria</taxon>
        <taxon>Candidatus Curtissiibacteriota</taxon>
    </lineage>
</organism>
<dbReference type="InterPro" id="IPR043129">
    <property type="entry name" value="ATPase_NBD"/>
</dbReference>
<proteinExistence type="predicted"/>
<dbReference type="CDD" id="cd24049">
    <property type="entry name" value="ASKHA_NBD_PilM"/>
    <property type="match status" value="1"/>
</dbReference>
<dbReference type="PIRSF" id="PIRSF019169">
    <property type="entry name" value="PilM"/>
    <property type="match status" value="1"/>
</dbReference>
<dbReference type="InterPro" id="IPR050696">
    <property type="entry name" value="FtsA/MreB"/>
</dbReference>
<evidence type="ECO:0000313" key="2">
    <source>
        <dbReference type="EMBL" id="OGE03179.1"/>
    </source>
</evidence>
<dbReference type="SUPFAM" id="SSF53067">
    <property type="entry name" value="Actin-like ATPase domain"/>
    <property type="match status" value="1"/>
</dbReference>
<dbReference type="Pfam" id="PF11104">
    <property type="entry name" value="PilM_2"/>
    <property type="match status" value="1"/>
</dbReference>
<accession>A0A1F5HGH8</accession>
<dbReference type="GO" id="GO:0051301">
    <property type="term" value="P:cell division"/>
    <property type="evidence" value="ECO:0007669"/>
    <property type="project" value="InterPro"/>
</dbReference>
<protein>
    <recommendedName>
        <fullName evidence="1">SHS2 domain-containing protein</fullName>
    </recommendedName>
</protein>
<dbReference type="Gene3D" id="3.30.1490.300">
    <property type="match status" value="1"/>
</dbReference>
<evidence type="ECO:0000259" key="1">
    <source>
        <dbReference type="SMART" id="SM00842"/>
    </source>
</evidence>
<dbReference type="Proteomes" id="UP000176751">
    <property type="component" value="Unassembled WGS sequence"/>
</dbReference>
<evidence type="ECO:0000313" key="3">
    <source>
        <dbReference type="Proteomes" id="UP000176751"/>
    </source>
</evidence>
<feature type="domain" description="SHS2" evidence="1">
    <location>
        <begin position="5"/>
        <end position="173"/>
    </location>
</feature>
<dbReference type="NCBIfam" id="TIGR01175">
    <property type="entry name" value="pilM"/>
    <property type="match status" value="1"/>
</dbReference>
<sequence>MAANIFGLDIGRSFIKVVQVEVRNDKKRLLAAGSLKTPPGGMQSESPIDLKNLSEAIRNCVNQAKITTDKCVVSLIESQVVARLIQLPYLTDKELAAAINWEAEQYIPLPIKDVFLQYKVVSRPQNATNGAKMDVLLIASPKRVIRKYLDVVRNATLRPESLETESIALTRALTKPQDPPTIIVSLGAFSSELVMAYEGNVLFTRSIAAGGITLTKAIMAEFNLPQSQAEEYKQTYGIMEDKLSGKVAAVLKPILDILISEITKAIEFAHSHVENSQIGRIVMCGGGAYLPGLSEFLAQRTSLEVSLGDSWADFVKEGVVLKLPGQGSFYCVSTGLALRR</sequence>
<dbReference type="InterPro" id="IPR005883">
    <property type="entry name" value="PilM"/>
</dbReference>
<dbReference type="SMART" id="SM00842">
    <property type="entry name" value="FtsA"/>
    <property type="match status" value="1"/>
</dbReference>
<comment type="caution">
    <text evidence="2">The sequence shown here is derived from an EMBL/GenBank/DDBJ whole genome shotgun (WGS) entry which is preliminary data.</text>
</comment>
<name>A0A1F5HGH8_9BACT</name>
<dbReference type="PANTHER" id="PTHR32432">
    <property type="entry name" value="CELL DIVISION PROTEIN FTSA-RELATED"/>
    <property type="match status" value="1"/>
</dbReference>
<gene>
    <name evidence="2" type="ORF">A2196_05255</name>
</gene>
<dbReference type="STRING" id="1797737.A2196_05255"/>
<dbReference type="AlphaFoldDB" id="A0A1F5HGH8"/>
<dbReference type="Gene3D" id="3.30.420.40">
    <property type="match status" value="2"/>
</dbReference>
<dbReference type="EMBL" id="MFCA01000002">
    <property type="protein sequence ID" value="OGE03179.1"/>
    <property type="molecule type" value="Genomic_DNA"/>
</dbReference>